<proteinExistence type="inferred from homology"/>
<dbReference type="GeneID" id="39581317"/>
<keyword evidence="14" id="KW-1185">Reference proteome</keyword>
<keyword evidence="3" id="KW-0134">Cell wall</keyword>
<comment type="similarity">
    <text evidence="2">Belongs to the SUN family.</text>
</comment>
<dbReference type="PANTHER" id="PTHR31316:SF0">
    <property type="entry name" value="SECRETED BETA-GLUCOSIDASE SIM1-RELATED"/>
    <property type="match status" value="1"/>
</dbReference>
<keyword evidence="8" id="KW-0326">Glycosidase</keyword>
<comment type="subcellular location">
    <subcellularLocation>
        <location evidence="1">Secreted</location>
        <location evidence="1">Cell wall</location>
    </subcellularLocation>
</comment>
<keyword evidence="5 12" id="KW-0732">Signal</keyword>
<dbReference type="AlphaFoldDB" id="A0A3N2PZ65"/>
<reference evidence="13 14" key="1">
    <citation type="journal article" date="2018" name="Mol. Ecol.">
        <title>The obligate alkalophilic soda-lake fungus Sodiomyces alkalinus has shifted to a protein diet.</title>
        <authorList>
            <person name="Grum-Grzhimaylo A.A."/>
            <person name="Falkoski D.L."/>
            <person name="van den Heuvel J."/>
            <person name="Valero-Jimenez C.A."/>
            <person name="Min B."/>
            <person name="Choi I.G."/>
            <person name="Lipzen A."/>
            <person name="Daum C.G."/>
            <person name="Aanen D.K."/>
            <person name="Tsang A."/>
            <person name="Henrissat B."/>
            <person name="Bilanenko E.N."/>
            <person name="de Vries R.P."/>
            <person name="van Kan J.A.L."/>
            <person name="Grigoriev I.V."/>
            <person name="Debets A.J.M."/>
        </authorList>
    </citation>
    <scope>NUCLEOTIDE SEQUENCE [LARGE SCALE GENOMIC DNA]</scope>
    <source>
        <strain evidence="13 14">F11</strain>
    </source>
</reference>
<sequence>MMKSITHLALAASLIAGVAAHQQQQQHQHQRLHKKHVASPVEKREPDAVTVYEAGPTVTHYVLAGERLSEDEAKEGIADGLLVVVGESTPSFSPPPPPASSSEPATSTRAMAAQFFESKEASSSTPAPSPTPTPSPTTSSEAPAEPTSSAPANGGGSGSGSGGGTGLDAEFPSGEVKCSHLPTDYGVEPLDWLDIGGWAGIQKVPRYRPGHASIDYIETAVDGGCEPGAFCSYACPVGYQKTQWPEAQGATLQSIGGLWCNDDGFLELTRPEKETLCEAGAGGVWIQNDLDDIAAVCQTDYPGHEAMVIPTIPKPGEKLPLTNPYAPDYYVWNDLPTSGQFYVNKKGYKVEDACVWDSAIDPEGAGNWAPINIGSGMAADGNTYISIFPNAPTSIAKLDFNIEIIGDVNSKCALINGVYTGGSTTGCTTTLPKGAGEAIIRFFK</sequence>
<evidence type="ECO:0000256" key="1">
    <source>
        <dbReference type="ARBA" id="ARBA00004191"/>
    </source>
</evidence>
<accession>A0A3N2PZ65</accession>
<feature type="compositionally biased region" description="Gly residues" evidence="11">
    <location>
        <begin position="153"/>
        <end position="166"/>
    </location>
</feature>
<keyword evidence="10" id="KW-0624">Polysaccharide degradation</keyword>
<dbReference type="GO" id="GO:0000272">
    <property type="term" value="P:polysaccharide catabolic process"/>
    <property type="evidence" value="ECO:0007669"/>
    <property type="project" value="UniProtKB-KW"/>
</dbReference>
<evidence type="ECO:0000256" key="10">
    <source>
        <dbReference type="ARBA" id="ARBA00023326"/>
    </source>
</evidence>
<evidence type="ECO:0000313" key="14">
    <source>
        <dbReference type="Proteomes" id="UP000272025"/>
    </source>
</evidence>
<dbReference type="RefSeq" id="XP_028467593.1">
    <property type="nucleotide sequence ID" value="XM_028612839.1"/>
</dbReference>
<evidence type="ECO:0000256" key="8">
    <source>
        <dbReference type="ARBA" id="ARBA00023295"/>
    </source>
</evidence>
<evidence type="ECO:0000256" key="11">
    <source>
        <dbReference type="SAM" id="MobiDB-lite"/>
    </source>
</evidence>
<dbReference type="InterPro" id="IPR005556">
    <property type="entry name" value="SUN"/>
</dbReference>
<dbReference type="InterPro" id="IPR051526">
    <property type="entry name" value="Beta-Glucosidase_SUN"/>
</dbReference>
<dbReference type="GO" id="GO:0009986">
    <property type="term" value="C:cell surface"/>
    <property type="evidence" value="ECO:0007669"/>
    <property type="project" value="TreeGrafter"/>
</dbReference>
<organism evidence="13 14">
    <name type="scientific">Sodiomyces alkalinus (strain CBS 110278 / VKM F-3762 / F11)</name>
    <name type="common">Alkaliphilic filamentous fungus</name>
    <dbReference type="NCBI Taxonomy" id="1314773"/>
    <lineage>
        <taxon>Eukaryota</taxon>
        <taxon>Fungi</taxon>
        <taxon>Dikarya</taxon>
        <taxon>Ascomycota</taxon>
        <taxon>Pezizomycotina</taxon>
        <taxon>Sordariomycetes</taxon>
        <taxon>Hypocreomycetidae</taxon>
        <taxon>Glomerellales</taxon>
        <taxon>Plectosphaerellaceae</taxon>
        <taxon>Sodiomyces</taxon>
    </lineage>
</organism>
<keyword evidence="6" id="KW-0378">Hydrolase</keyword>
<protein>
    <submittedName>
        <fullName evidence="13">SUN-domain-containing protein</fullName>
    </submittedName>
</protein>
<feature type="region of interest" description="Disordered" evidence="11">
    <location>
        <begin position="87"/>
        <end position="175"/>
    </location>
</feature>
<gene>
    <name evidence="13" type="ORF">SODALDRAFT_339201</name>
</gene>
<evidence type="ECO:0000256" key="9">
    <source>
        <dbReference type="ARBA" id="ARBA00023316"/>
    </source>
</evidence>
<dbReference type="Pfam" id="PF03856">
    <property type="entry name" value="SUN"/>
    <property type="match status" value="1"/>
</dbReference>
<keyword evidence="7" id="KW-0119">Carbohydrate metabolism</keyword>
<keyword evidence="9" id="KW-0961">Cell wall biogenesis/degradation</keyword>
<feature type="compositionally biased region" description="Low complexity" evidence="11">
    <location>
        <begin position="136"/>
        <end position="152"/>
    </location>
</feature>
<dbReference type="GO" id="GO:0016798">
    <property type="term" value="F:hydrolase activity, acting on glycosyl bonds"/>
    <property type="evidence" value="ECO:0007669"/>
    <property type="project" value="UniProtKB-KW"/>
</dbReference>
<dbReference type="Proteomes" id="UP000272025">
    <property type="component" value="Unassembled WGS sequence"/>
</dbReference>
<dbReference type="EMBL" id="ML119053">
    <property type="protein sequence ID" value="ROT39787.1"/>
    <property type="molecule type" value="Genomic_DNA"/>
</dbReference>
<evidence type="ECO:0000256" key="12">
    <source>
        <dbReference type="SAM" id="SignalP"/>
    </source>
</evidence>
<feature type="chain" id="PRO_5018286153" evidence="12">
    <location>
        <begin position="21"/>
        <end position="444"/>
    </location>
</feature>
<evidence type="ECO:0000256" key="5">
    <source>
        <dbReference type="ARBA" id="ARBA00022729"/>
    </source>
</evidence>
<dbReference type="OrthoDB" id="5339822at2759"/>
<name>A0A3N2PZ65_SODAK</name>
<keyword evidence="4" id="KW-0964">Secreted</keyword>
<dbReference type="GO" id="GO:0009277">
    <property type="term" value="C:fungal-type cell wall"/>
    <property type="evidence" value="ECO:0007669"/>
    <property type="project" value="TreeGrafter"/>
</dbReference>
<dbReference type="STRING" id="1314773.A0A3N2PZ65"/>
<evidence type="ECO:0000256" key="3">
    <source>
        <dbReference type="ARBA" id="ARBA00022512"/>
    </source>
</evidence>
<evidence type="ECO:0000256" key="2">
    <source>
        <dbReference type="ARBA" id="ARBA00010579"/>
    </source>
</evidence>
<evidence type="ECO:0000256" key="6">
    <source>
        <dbReference type="ARBA" id="ARBA00022801"/>
    </source>
</evidence>
<evidence type="ECO:0000256" key="4">
    <source>
        <dbReference type="ARBA" id="ARBA00022525"/>
    </source>
</evidence>
<dbReference type="GO" id="GO:0031505">
    <property type="term" value="P:fungal-type cell wall organization"/>
    <property type="evidence" value="ECO:0007669"/>
    <property type="project" value="TreeGrafter"/>
</dbReference>
<feature type="signal peptide" evidence="12">
    <location>
        <begin position="1"/>
        <end position="20"/>
    </location>
</feature>
<dbReference type="PANTHER" id="PTHR31316">
    <property type="entry name" value="BETA-GLUCOSIDASE-LIKE PROTEIN NCA3, MITOCHONDRIAL-RELATED"/>
    <property type="match status" value="1"/>
</dbReference>
<evidence type="ECO:0000313" key="13">
    <source>
        <dbReference type="EMBL" id="ROT39787.1"/>
    </source>
</evidence>
<evidence type="ECO:0000256" key="7">
    <source>
        <dbReference type="ARBA" id="ARBA00023277"/>
    </source>
</evidence>